<protein>
    <recommendedName>
        <fullName evidence="8">DNA damage-binding protein 1</fullName>
    </recommendedName>
</protein>
<dbReference type="InterPro" id="IPR015943">
    <property type="entry name" value="WD40/YVTN_repeat-like_dom_sf"/>
</dbReference>
<evidence type="ECO:0000259" key="5">
    <source>
        <dbReference type="Pfam" id="PF23726"/>
    </source>
</evidence>
<dbReference type="InterPro" id="IPR058543">
    <property type="entry name" value="Beta-prop_RSE1/DDB1/CPSF1_2nd"/>
</dbReference>
<accession>A0A1X6P7U7</accession>
<dbReference type="Proteomes" id="UP000218209">
    <property type="component" value="Unassembled WGS sequence"/>
</dbReference>
<evidence type="ECO:0000259" key="4">
    <source>
        <dbReference type="Pfam" id="PF10433"/>
    </source>
</evidence>
<evidence type="ECO:0000313" key="6">
    <source>
        <dbReference type="EMBL" id="OSX76825.1"/>
    </source>
</evidence>
<gene>
    <name evidence="6" type="ORF">BU14_0172s0006</name>
</gene>
<evidence type="ECO:0000256" key="1">
    <source>
        <dbReference type="ARBA" id="ARBA00004123"/>
    </source>
</evidence>
<dbReference type="Pfam" id="PF10433">
    <property type="entry name" value="Beta-prop_RSE1_1st"/>
    <property type="match status" value="2"/>
</dbReference>
<dbReference type="Pfam" id="PF03178">
    <property type="entry name" value="CPSF_A"/>
    <property type="match status" value="1"/>
</dbReference>
<dbReference type="PANTHER" id="PTHR10644">
    <property type="entry name" value="DNA REPAIR/RNA PROCESSING CPSF FAMILY"/>
    <property type="match status" value="1"/>
</dbReference>
<evidence type="ECO:0008006" key="8">
    <source>
        <dbReference type="Google" id="ProtNLM"/>
    </source>
</evidence>
<keyword evidence="2" id="KW-0539">Nucleus</keyword>
<reference evidence="6 7" key="1">
    <citation type="submission" date="2017-03" db="EMBL/GenBank/DDBJ databases">
        <title>WGS assembly of Porphyra umbilicalis.</title>
        <authorList>
            <person name="Brawley S.H."/>
            <person name="Blouin N.A."/>
            <person name="Ficko-Blean E."/>
            <person name="Wheeler G.L."/>
            <person name="Lohr M."/>
            <person name="Goodson H.V."/>
            <person name="Jenkins J.W."/>
            <person name="Blaby-Haas C.E."/>
            <person name="Helliwell K.E."/>
            <person name="Chan C."/>
            <person name="Marriage T."/>
            <person name="Bhattacharya D."/>
            <person name="Klein A.S."/>
            <person name="Badis Y."/>
            <person name="Brodie J."/>
            <person name="Cao Y."/>
            <person name="Collen J."/>
            <person name="Dittami S.M."/>
            <person name="Gachon C.M."/>
            <person name="Green B.R."/>
            <person name="Karpowicz S."/>
            <person name="Kim J.W."/>
            <person name="Kudahl U."/>
            <person name="Lin S."/>
            <person name="Michel G."/>
            <person name="Mittag M."/>
            <person name="Olson B.J."/>
            <person name="Pangilinan J."/>
            <person name="Peng Y."/>
            <person name="Qiu H."/>
            <person name="Shu S."/>
            <person name="Singer J.T."/>
            <person name="Smith A.G."/>
            <person name="Sprecher B.N."/>
            <person name="Wagner V."/>
            <person name="Wang W."/>
            <person name="Wang Z.-Y."/>
            <person name="Yan J."/>
            <person name="Yarish C."/>
            <person name="Zoeuner-Riek S."/>
            <person name="Zhuang Y."/>
            <person name="Zou Y."/>
            <person name="Lindquist E.A."/>
            <person name="Grimwood J."/>
            <person name="Barry K."/>
            <person name="Rokhsar D.S."/>
            <person name="Schmutz J."/>
            <person name="Stiller J.W."/>
            <person name="Grossman A.R."/>
            <person name="Prochnik S.E."/>
        </authorList>
    </citation>
    <scope>NUCLEOTIDE SEQUENCE [LARGE SCALE GENOMIC DNA]</scope>
    <source>
        <strain evidence="6">4086291</strain>
    </source>
</reference>
<name>A0A1X6P7U7_PORUM</name>
<feature type="domain" description="RSE1/DDB1/CPSF1 first beta-propeller" evidence="4">
    <location>
        <begin position="14"/>
        <end position="281"/>
    </location>
</feature>
<dbReference type="Gene3D" id="1.10.150.910">
    <property type="match status" value="1"/>
</dbReference>
<dbReference type="GO" id="GO:0005634">
    <property type="term" value="C:nucleus"/>
    <property type="evidence" value="ECO:0007669"/>
    <property type="project" value="UniProtKB-SubCell"/>
</dbReference>
<dbReference type="InterPro" id="IPR004871">
    <property type="entry name" value="RSE1/DDB1/CPSF1_C"/>
</dbReference>
<proteinExistence type="predicted"/>
<sequence length="1281" mass="134023">MSDHYIVTAHKASSVTATVVGNFMGRPGERNLLLAKGSRIEIYALAPTGLVPLLELPLYGRIVSLVLLPPAVGAAAAAERLVPARELSAKAQQKRQVHPPAAPGAPATEDLLVLTSKLQFAVLRWNPATREVVTIAGGDARDNLGRAMDRPLMSVADPHGRCVGMHLYENLFRIIPRGWTAEAFNVRLGETVRDIAFLHGAAAIPVLAVLYSDGDDAVHLKMLGVKLDDKDFTDAPGGQTNLEQTASTLIAVPPPFFGCLVIGEQTISYFPPSSGEVVSAARAAAAPTAMPAAAAASAAADDEITAVPSGGSRAGGSGSVAALVSIPIAATIIKAVGRMDASGARYLLGDHKGQLSMLILESNAAAPGIVTRLSLEPLGETSIPSALAYLDNGFVFVGSHFGDSQLVRLRTQAADNAYVEVVEHFQNLGPIVDFCVVDLERQGQGQVVTCSGAFKDGSLRVLRNGIGITEQASENLPGIKAMFSLRSSTATEYHSLLLMSFTGETRVLELVDGEEMAEAAPAGLEATAPTLHAGNLSGDLAIQACPSVVALLNVADGFKRVAQWEPPAGARVVAASSAGCQVLVAVTGGQLVSLLVNVQRKELKVAASVTLPNEVSCVDCSLLTGPAGASSSRVDDAMTDVDVTPAAAALESPTLAAVGMWTEVSVRLLSLPSLQPLRTEPLGGQVIARSVLLATLEEVDYLLVALGDGHLFTFRVDATVVPSSALMDDGMQSEVQPQLSAAAKEALLSDCKRVTVGSQPASLSAFTTRGATHVFAACDRPTVVHASAGGSKLLCSHVNLRAVTRVVGFHSAAFPDCLAVATPTSLLLGAVDDIQKLHIRTVPLGEGPRRIAHAPAAHMFGVLTTALAVDEAGDETEDHYLRLLDDTTFETRDSFKLDMNEMGCSLFPTKLPPTSSPMEPSERGLDMAVGEVDGGSAGSAGEECFVLGTAYTLPDEDEPSKGRILVFTMEGGQLRLRAELPVQGAVYCIHHIRGMLVAGVNHTVLLLAWAVRGGVSGTNRALVLRDTCVGSTVALLLATRGDFVIVGDMIKSVSVLRFLSSGDGSERLEEVARDYGCHWMTAVAALDDEVYTGGENGFNMITLRRRSGAVNEDERAQLDLVGTFHTGDFINRLLPGSLVMREDRPAGAGADATSAAALAAQTLLYGAVSGAVGVMVRLSPEDFALLRRVEVALNDVVKGIGGFRHGEWRAFATEAAGPSSGFGTTALGAGGAAASARGYIDGDLIERYLDLDRNKAAVVAEAVDLSVEDLTKRVEELARLH</sequence>
<dbReference type="Gene3D" id="2.130.10.10">
    <property type="entry name" value="YVTN repeat-like/Quinoprotein amine dehydrogenase"/>
    <property type="match status" value="3"/>
</dbReference>
<organism evidence="6 7">
    <name type="scientific">Porphyra umbilicalis</name>
    <name type="common">Purple laver</name>
    <name type="synonym">Red alga</name>
    <dbReference type="NCBI Taxonomy" id="2786"/>
    <lineage>
        <taxon>Eukaryota</taxon>
        <taxon>Rhodophyta</taxon>
        <taxon>Bangiophyceae</taxon>
        <taxon>Bangiales</taxon>
        <taxon>Bangiaceae</taxon>
        <taxon>Porphyra</taxon>
    </lineage>
</organism>
<feature type="domain" description="RSE1/DDB1/CPSF1 first beta-propeller" evidence="4">
    <location>
        <begin position="329"/>
        <end position="425"/>
    </location>
</feature>
<dbReference type="InterPro" id="IPR018846">
    <property type="entry name" value="Beta-prop_RSE1/DDB1/CPSF1_1st"/>
</dbReference>
<dbReference type="InterPro" id="IPR050358">
    <property type="entry name" value="RSE1/DDB1/CFT1"/>
</dbReference>
<dbReference type="Pfam" id="PF23726">
    <property type="entry name" value="Beta-prop_RSE1_2nd"/>
    <property type="match status" value="1"/>
</dbReference>
<comment type="subcellular location">
    <subcellularLocation>
        <location evidence="1">Nucleus</location>
    </subcellularLocation>
</comment>
<feature type="domain" description="RSE1/DDB1/CPSF1 second beta-propeller" evidence="5">
    <location>
        <begin position="468"/>
        <end position="823"/>
    </location>
</feature>
<dbReference type="EMBL" id="KV918854">
    <property type="protein sequence ID" value="OSX76825.1"/>
    <property type="molecule type" value="Genomic_DNA"/>
</dbReference>
<evidence type="ECO:0000313" key="7">
    <source>
        <dbReference type="Proteomes" id="UP000218209"/>
    </source>
</evidence>
<dbReference type="GO" id="GO:0003676">
    <property type="term" value="F:nucleic acid binding"/>
    <property type="evidence" value="ECO:0007669"/>
    <property type="project" value="InterPro"/>
</dbReference>
<dbReference type="OrthoDB" id="433457at2759"/>
<evidence type="ECO:0000259" key="3">
    <source>
        <dbReference type="Pfam" id="PF03178"/>
    </source>
</evidence>
<keyword evidence="7" id="KW-1185">Reference proteome</keyword>
<feature type="domain" description="RSE1/DDB1/CPSF1 C-terminal" evidence="3">
    <location>
        <begin position="880"/>
        <end position="1250"/>
    </location>
</feature>
<evidence type="ECO:0000256" key="2">
    <source>
        <dbReference type="ARBA" id="ARBA00023242"/>
    </source>
</evidence>